<name>A0ABQ0BKM1_9FIRM</name>
<comment type="caution">
    <text evidence="1">The sequence shown here is derived from an EMBL/GenBank/DDBJ whole genome shotgun (WGS) entry which is preliminary data.</text>
</comment>
<keyword evidence="2" id="KW-1185">Reference proteome</keyword>
<evidence type="ECO:0000313" key="2">
    <source>
        <dbReference type="Proteomes" id="UP001600943"/>
    </source>
</evidence>
<reference evidence="1 2" key="1">
    <citation type="submission" date="2024-04" db="EMBL/GenBank/DDBJ databases">
        <title>Defined microbial consortia suppress multidrug-resistant proinflammatory Enterobacteriaceae via ecological control.</title>
        <authorList>
            <person name="Furuichi M."/>
            <person name="Kawaguchi T."/>
            <person name="Pust M."/>
            <person name="Yasuma K."/>
            <person name="Plichta D."/>
            <person name="Hasegawa N."/>
            <person name="Ohya T."/>
            <person name="Bhattarai S."/>
            <person name="Sasajima S."/>
            <person name="Aoto Y."/>
            <person name="Tuganbaev T."/>
            <person name="Yaginuma M."/>
            <person name="Ueda M."/>
            <person name="Okahashi N."/>
            <person name="Amafuji K."/>
            <person name="Kiridooshi Y."/>
            <person name="Sugita K."/>
            <person name="Strazar M."/>
            <person name="Skelly A."/>
            <person name="Suda W."/>
            <person name="Hattori M."/>
            <person name="Nakamoto N."/>
            <person name="Caballero S."/>
            <person name="Norman J."/>
            <person name="Olle B."/>
            <person name="Tanoue T."/>
            <person name="Arita M."/>
            <person name="Bucci V."/>
            <person name="Atarashi K."/>
            <person name="Xavier R."/>
            <person name="Honda K."/>
        </authorList>
    </citation>
    <scope>NUCLEOTIDE SEQUENCE [LARGE SCALE GENOMIC DNA]</scope>
    <source>
        <strain evidence="2">k04-0078-D8-1</strain>
    </source>
</reference>
<dbReference type="Proteomes" id="UP001600943">
    <property type="component" value="Unassembled WGS sequence"/>
</dbReference>
<organism evidence="1 2">
    <name type="scientific">Blautia hominis</name>
    <dbReference type="NCBI Taxonomy" id="2025493"/>
    <lineage>
        <taxon>Bacteria</taxon>
        <taxon>Bacillati</taxon>
        <taxon>Bacillota</taxon>
        <taxon>Clostridia</taxon>
        <taxon>Lachnospirales</taxon>
        <taxon>Lachnospiraceae</taxon>
        <taxon>Blautia</taxon>
    </lineage>
</organism>
<evidence type="ECO:0000313" key="1">
    <source>
        <dbReference type="EMBL" id="GAA6412010.1"/>
    </source>
</evidence>
<protein>
    <submittedName>
        <fullName evidence="1">Uncharacterized protein</fullName>
    </submittedName>
</protein>
<accession>A0ABQ0BKM1</accession>
<proteinExistence type="predicted"/>
<gene>
    <name evidence="1" type="ORF">K040078D81_61270</name>
</gene>
<sequence length="65" mass="7564">MWWKRVTEYKIIEIVTSAGGIIKKASRCSLNEVLFVMHGLRFCTENVFIKSILLSVNIRLIKNDH</sequence>
<dbReference type="EMBL" id="BAABYW010000003">
    <property type="protein sequence ID" value="GAA6412010.1"/>
    <property type="molecule type" value="Genomic_DNA"/>
</dbReference>